<reference evidence="1 2" key="1">
    <citation type="journal article" date="2014" name="Genome Announc.">
        <title>Draft Genome Sequence of Paenibacillus pini JCM 16418T, Isolated from the Rhizosphere of Pine Tree.</title>
        <authorList>
            <person name="Yuki M."/>
            <person name="Oshima K."/>
            <person name="Suda W."/>
            <person name="Oshida Y."/>
            <person name="Kitamura K."/>
            <person name="Iida Y."/>
            <person name="Hattori M."/>
            <person name="Ohkuma M."/>
        </authorList>
    </citation>
    <scope>NUCLEOTIDE SEQUENCE [LARGE SCALE GENOMIC DNA]</scope>
    <source>
        <strain evidence="1 2">JCM 16418</strain>
    </source>
</reference>
<comment type="caution">
    <text evidence="1">The sequence shown here is derived from an EMBL/GenBank/DDBJ whole genome shotgun (WGS) entry which is preliminary data.</text>
</comment>
<accession>W7YNQ2</accession>
<proteinExistence type="predicted"/>
<dbReference type="Proteomes" id="UP000019364">
    <property type="component" value="Unassembled WGS sequence"/>
</dbReference>
<name>W7YNQ2_9BACL</name>
<evidence type="ECO:0000313" key="1">
    <source>
        <dbReference type="EMBL" id="GAF09243.1"/>
    </source>
</evidence>
<dbReference type="EMBL" id="BAVZ01000010">
    <property type="protein sequence ID" value="GAF09243.1"/>
    <property type="molecule type" value="Genomic_DNA"/>
</dbReference>
<gene>
    <name evidence="1" type="ORF">JCM16418_3365</name>
</gene>
<organism evidence="1 2">
    <name type="scientific">Paenibacillus pini JCM 16418</name>
    <dbReference type="NCBI Taxonomy" id="1236976"/>
    <lineage>
        <taxon>Bacteria</taxon>
        <taxon>Bacillati</taxon>
        <taxon>Bacillota</taxon>
        <taxon>Bacilli</taxon>
        <taxon>Bacillales</taxon>
        <taxon>Paenibacillaceae</taxon>
        <taxon>Paenibacillus</taxon>
    </lineage>
</organism>
<sequence>MGNTSEFKLMNILGRLYIGASQKIKLIDLFKHNFTQSEYAKIQIDSVIEELKKNKVYEIGLGNISYLLSNIPDHKYLSGWKDRFLLTTVNDVSQEEAYKLIKKYDLDEDKILFIKGSALGFYYPKEYKRNTVDIDLIIRDIDYLWEILNRFEGSYDYDRLKLYINDKKGFTGSIDLESENKENVAVDIHLVNYFIWGGIEYPEVLWDRTTFENGILIPSKEDRLVMLIAHLANQWKYRIRDLNDLYIMIHQDQLDWNQVRILVEELNLNPFLNGLYDRMIELYGDDISIRKPEFLYPTLSSQLFFKYNLGSPKEITALPLEFSFTYNNYRKNLSILKSLYQTLYNSFNLVVFKNRAFYVNKKLKIKKWKPNSIFILKPFPMDLSLVGEEKKINKKYLSKNFYIVNEGKDNEVFVAKNMIWKQSSYY</sequence>
<dbReference type="AlphaFoldDB" id="W7YNQ2"/>
<dbReference type="RefSeq" id="WP_036650484.1">
    <property type="nucleotide sequence ID" value="NZ_BAVZ01000010.1"/>
</dbReference>
<dbReference type="InterPro" id="IPR039498">
    <property type="entry name" value="NTP_transf_5"/>
</dbReference>
<keyword evidence="2" id="KW-1185">Reference proteome</keyword>
<dbReference type="Pfam" id="PF14907">
    <property type="entry name" value="NTP_transf_5"/>
    <property type="match status" value="1"/>
</dbReference>
<evidence type="ECO:0000313" key="2">
    <source>
        <dbReference type="Proteomes" id="UP000019364"/>
    </source>
</evidence>
<dbReference type="STRING" id="1236976.JCM16418_3365"/>
<evidence type="ECO:0008006" key="3">
    <source>
        <dbReference type="Google" id="ProtNLM"/>
    </source>
</evidence>
<protein>
    <recommendedName>
        <fullName evidence="3">Nucleotidyltransferase family protein</fullName>
    </recommendedName>
</protein>